<comment type="caution">
    <text evidence="9">The sequence shown here is derived from an EMBL/GenBank/DDBJ whole genome shotgun (WGS) entry which is preliminary data.</text>
</comment>
<accession>A0A813PND2</accession>
<evidence type="ECO:0000256" key="3">
    <source>
        <dbReference type="ARBA" id="ARBA00022723"/>
    </source>
</evidence>
<dbReference type="EMBL" id="CAJNOG010000015">
    <property type="protein sequence ID" value="CAF0757666.1"/>
    <property type="molecule type" value="Genomic_DNA"/>
</dbReference>
<keyword evidence="6" id="KW-1015">Disulfide bond</keyword>
<evidence type="ECO:0000256" key="2">
    <source>
        <dbReference type="ARBA" id="ARBA00022722"/>
    </source>
</evidence>
<reference evidence="9" key="1">
    <citation type="submission" date="2021-02" db="EMBL/GenBank/DDBJ databases">
        <authorList>
            <person name="Nowell W R."/>
        </authorList>
    </citation>
    <scope>NUCLEOTIDE SEQUENCE</scope>
</reference>
<dbReference type="GO" id="GO:0004519">
    <property type="term" value="F:endonuclease activity"/>
    <property type="evidence" value="ECO:0007669"/>
    <property type="project" value="UniProtKB-KW"/>
</dbReference>
<keyword evidence="4" id="KW-0255">Endonuclease</keyword>
<keyword evidence="7" id="KW-0325">Glycoprotein</keyword>
<protein>
    <submittedName>
        <fullName evidence="9">Uncharacterized protein</fullName>
    </submittedName>
</protein>
<dbReference type="InterPro" id="IPR003154">
    <property type="entry name" value="S1/P1nuclease"/>
</dbReference>
<evidence type="ECO:0000256" key="5">
    <source>
        <dbReference type="ARBA" id="ARBA00022801"/>
    </source>
</evidence>
<evidence type="ECO:0000256" key="7">
    <source>
        <dbReference type="ARBA" id="ARBA00023180"/>
    </source>
</evidence>
<evidence type="ECO:0000313" key="10">
    <source>
        <dbReference type="Proteomes" id="UP000663845"/>
    </source>
</evidence>
<proteinExistence type="inferred from homology"/>
<name>A0A813PND2_9BILA</name>
<dbReference type="GO" id="GO:0003676">
    <property type="term" value="F:nucleic acid binding"/>
    <property type="evidence" value="ECO:0007669"/>
    <property type="project" value="InterPro"/>
</dbReference>
<dbReference type="GO" id="GO:0016788">
    <property type="term" value="F:hydrolase activity, acting on ester bonds"/>
    <property type="evidence" value="ECO:0007669"/>
    <property type="project" value="InterPro"/>
</dbReference>
<evidence type="ECO:0000256" key="1">
    <source>
        <dbReference type="ARBA" id="ARBA00009547"/>
    </source>
</evidence>
<evidence type="ECO:0000256" key="6">
    <source>
        <dbReference type="ARBA" id="ARBA00023157"/>
    </source>
</evidence>
<dbReference type="SUPFAM" id="SSF48537">
    <property type="entry name" value="Phospholipase C/P1 nuclease"/>
    <property type="match status" value="1"/>
</dbReference>
<comment type="similarity">
    <text evidence="1">Belongs to the nuclease type I family.</text>
</comment>
<dbReference type="Gene3D" id="1.10.575.10">
    <property type="entry name" value="P1 Nuclease"/>
    <property type="match status" value="1"/>
</dbReference>
<feature type="signal peptide" evidence="8">
    <location>
        <begin position="1"/>
        <end position="18"/>
    </location>
</feature>
<dbReference type="PANTHER" id="PTHR33146:SF26">
    <property type="entry name" value="ENDONUCLEASE 4"/>
    <property type="match status" value="1"/>
</dbReference>
<dbReference type="Proteomes" id="UP000663845">
    <property type="component" value="Unassembled WGS sequence"/>
</dbReference>
<dbReference type="Pfam" id="PF02265">
    <property type="entry name" value="S1-P1_nuclease"/>
    <property type="match status" value="1"/>
</dbReference>
<dbReference type="PANTHER" id="PTHR33146">
    <property type="entry name" value="ENDONUCLEASE 4"/>
    <property type="match status" value="1"/>
</dbReference>
<gene>
    <name evidence="9" type="ORF">JYZ213_LOCUS2870</name>
</gene>
<sequence>MLFALFILSSLYISTVNSWGPTGHSLVAKIAQSMLTSNSKKFIQDHLPWYTNGDLSMLASWPDTILYPDTNPVDYLNWQWSLKLHFVNTPDWSVL</sequence>
<evidence type="ECO:0000313" key="9">
    <source>
        <dbReference type="EMBL" id="CAF0757666.1"/>
    </source>
</evidence>
<dbReference type="GO" id="GO:0046872">
    <property type="term" value="F:metal ion binding"/>
    <property type="evidence" value="ECO:0007669"/>
    <property type="project" value="UniProtKB-KW"/>
</dbReference>
<feature type="chain" id="PRO_5032840401" evidence="8">
    <location>
        <begin position="19"/>
        <end position="95"/>
    </location>
</feature>
<evidence type="ECO:0000256" key="4">
    <source>
        <dbReference type="ARBA" id="ARBA00022759"/>
    </source>
</evidence>
<dbReference type="GO" id="GO:0006308">
    <property type="term" value="P:DNA catabolic process"/>
    <property type="evidence" value="ECO:0007669"/>
    <property type="project" value="InterPro"/>
</dbReference>
<keyword evidence="3" id="KW-0479">Metal-binding</keyword>
<organism evidence="9 10">
    <name type="scientific">Adineta steineri</name>
    <dbReference type="NCBI Taxonomy" id="433720"/>
    <lineage>
        <taxon>Eukaryota</taxon>
        <taxon>Metazoa</taxon>
        <taxon>Spiralia</taxon>
        <taxon>Gnathifera</taxon>
        <taxon>Rotifera</taxon>
        <taxon>Eurotatoria</taxon>
        <taxon>Bdelloidea</taxon>
        <taxon>Adinetida</taxon>
        <taxon>Adinetidae</taxon>
        <taxon>Adineta</taxon>
    </lineage>
</organism>
<keyword evidence="8" id="KW-0732">Signal</keyword>
<dbReference type="AlphaFoldDB" id="A0A813PND2"/>
<keyword evidence="2" id="KW-0540">Nuclease</keyword>
<dbReference type="InterPro" id="IPR008947">
    <property type="entry name" value="PLipase_C/P1_nuclease_dom_sf"/>
</dbReference>
<keyword evidence="5" id="KW-0378">Hydrolase</keyword>
<evidence type="ECO:0000256" key="8">
    <source>
        <dbReference type="SAM" id="SignalP"/>
    </source>
</evidence>